<feature type="region of interest" description="Disordered" evidence="3">
    <location>
        <begin position="335"/>
        <end position="358"/>
    </location>
</feature>
<comment type="caution">
    <text evidence="6">The sequence shown here is derived from an EMBL/GenBank/DDBJ whole genome shotgun (WGS) entry which is preliminary data.</text>
</comment>
<dbReference type="PANTHER" id="PTHR13387:SF9">
    <property type="entry name" value="PROTEIN HGH1 HOMOLOG"/>
    <property type="match status" value="1"/>
</dbReference>
<feature type="domain" description="Protein HGH1 N-terminal" evidence="4">
    <location>
        <begin position="96"/>
        <end position="280"/>
    </location>
</feature>
<dbReference type="InterPro" id="IPR007206">
    <property type="entry name" value="Protein_HGH1_C"/>
</dbReference>
<protein>
    <recommendedName>
        <fullName evidence="2">Protein HGH1 homolog</fullName>
    </recommendedName>
</protein>
<dbReference type="PANTHER" id="PTHR13387">
    <property type="entry name" value="PROTEIN HGH1 HOMOLOG"/>
    <property type="match status" value="1"/>
</dbReference>
<gene>
    <name evidence="6" type="ORF">DL89DRAFT_58866</name>
</gene>
<evidence type="ECO:0000313" key="7">
    <source>
        <dbReference type="Proteomes" id="UP000193922"/>
    </source>
</evidence>
<evidence type="ECO:0000256" key="1">
    <source>
        <dbReference type="ARBA" id="ARBA00006712"/>
    </source>
</evidence>
<dbReference type="Proteomes" id="UP000193922">
    <property type="component" value="Unassembled WGS sequence"/>
</dbReference>
<dbReference type="RefSeq" id="XP_040740675.1">
    <property type="nucleotide sequence ID" value="XM_040891841.1"/>
</dbReference>
<name>A0A1Y1W0C8_9FUNG</name>
<dbReference type="GeneID" id="63808489"/>
<accession>A0A1Y1W0C8</accession>
<dbReference type="Pfam" id="PF04063">
    <property type="entry name" value="DUF383"/>
    <property type="match status" value="1"/>
</dbReference>
<evidence type="ECO:0000256" key="3">
    <source>
        <dbReference type="SAM" id="MobiDB-lite"/>
    </source>
</evidence>
<keyword evidence="7" id="KW-1185">Reference proteome</keyword>
<dbReference type="SUPFAM" id="SSF48371">
    <property type="entry name" value="ARM repeat"/>
    <property type="match status" value="1"/>
</dbReference>
<evidence type="ECO:0000259" key="5">
    <source>
        <dbReference type="Pfam" id="PF04064"/>
    </source>
</evidence>
<organism evidence="6 7">
    <name type="scientific">Linderina pennispora</name>
    <dbReference type="NCBI Taxonomy" id="61395"/>
    <lineage>
        <taxon>Eukaryota</taxon>
        <taxon>Fungi</taxon>
        <taxon>Fungi incertae sedis</taxon>
        <taxon>Zoopagomycota</taxon>
        <taxon>Kickxellomycotina</taxon>
        <taxon>Kickxellomycetes</taxon>
        <taxon>Kickxellales</taxon>
        <taxon>Kickxellaceae</taxon>
        <taxon>Linderina</taxon>
    </lineage>
</organism>
<dbReference type="InterPro" id="IPR007205">
    <property type="entry name" value="Protein_HGH1_N"/>
</dbReference>
<dbReference type="OrthoDB" id="338814at2759"/>
<feature type="domain" description="Protein HGH1 C-terminal" evidence="5">
    <location>
        <begin position="286"/>
        <end position="339"/>
    </location>
</feature>
<dbReference type="Gene3D" id="1.25.10.10">
    <property type="entry name" value="Leucine-rich Repeat Variant"/>
    <property type="match status" value="1"/>
</dbReference>
<evidence type="ECO:0000313" key="6">
    <source>
        <dbReference type="EMBL" id="ORX66716.1"/>
    </source>
</evidence>
<proteinExistence type="inferred from homology"/>
<evidence type="ECO:0000259" key="4">
    <source>
        <dbReference type="Pfam" id="PF04063"/>
    </source>
</evidence>
<dbReference type="EMBL" id="MCFD01000014">
    <property type="protein sequence ID" value="ORX66716.1"/>
    <property type="molecule type" value="Genomic_DNA"/>
</dbReference>
<sequence length="358" mass="40928">MESQLDELIQFLTNPRPDVRQVASTYIVGFTHPTSDYFDLVVARADKLVRPLLVMCHDNPVVAHDAIRSLVNMTTKPSVCGYFDDEDSLSMIVRLITNPSMVIADLCCMLLSNLTKVDRICRRLSTLMVGETPGLCSSPMAMDQLTDVFVKGMDHKFNKDANFGFLASVFSDMTTYPFGRKYFLERTSYDGKLPITKIMVFNEYPDVIRRGGVDSTMKNVCFEKDKHKEILDPNETNMLPYILLPLCGPEEIDMDDMEKFPDELQLLDDDKKREPDSKLRATLLEAINLLCTTHFGRQTLRDKNAYIVLREMHKVETDDACIDLNDRAVQLLMRDESKETMDDNQQSNAMEDDTIEEI</sequence>
<dbReference type="InterPro" id="IPR039717">
    <property type="entry name" value="Hgh1"/>
</dbReference>
<dbReference type="AlphaFoldDB" id="A0A1Y1W0C8"/>
<dbReference type="InterPro" id="IPR011989">
    <property type="entry name" value="ARM-like"/>
</dbReference>
<dbReference type="InterPro" id="IPR016024">
    <property type="entry name" value="ARM-type_fold"/>
</dbReference>
<dbReference type="Pfam" id="PF04064">
    <property type="entry name" value="DUF384"/>
    <property type="match status" value="1"/>
</dbReference>
<evidence type="ECO:0000256" key="2">
    <source>
        <dbReference type="ARBA" id="ARBA00014076"/>
    </source>
</evidence>
<reference evidence="6 7" key="1">
    <citation type="submission" date="2016-07" db="EMBL/GenBank/DDBJ databases">
        <title>Pervasive Adenine N6-methylation of Active Genes in Fungi.</title>
        <authorList>
            <consortium name="DOE Joint Genome Institute"/>
            <person name="Mondo S.J."/>
            <person name="Dannebaum R.O."/>
            <person name="Kuo R.C."/>
            <person name="Labutti K."/>
            <person name="Haridas S."/>
            <person name="Kuo A."/>
            <person name="Salamov A."/>
            <person name="Ahrendt S.R."/>
            <person name="Lipzen A."/>
            <person name="Sullivan W."/>
            <person name="Andreopoulos W.B."/>
            <person name="Clum A."/>
            <person name="Lindquist E."/>
            <person name="Daum C."/>
            <person name="Ramamoorthy G.K."/>
            <person name="Gryganskyi A."/>
            <person name="Culley D."/>
            <person name="Magnuson J.K."/>
            <person name="James T.Y."/>
            <person name="O'Malley M.A."/>
            <person name="Stajich J.E."/>
            <person name="Spatafora J.W."/>
            <person name="Visel A."/>
            <person name="Grigoriev I.V."/>
        </authorList>
    </citation>
    <scope>NUCLEOTIDE SEQUENCE [LARGE SCALE GENOMIC DNA]</scope>
    <source>
        <strain evidence="6 7">ATCC 12442</strain>
    </source>
</reference>
<dbReference type="STRING" id="61395.A0A1Y1W0C8"/>
<comment type="similarity">
    <text evidence="1">Belongs to the HGH1 family.</text>
</comment>